<feature type="non-terminal residue" evidence="1">
    <location>
        <position position="67"/>
    </location>
</feature>
<dbReference type="GO" id="GO:0001681">
    <property type="term" value="F:sialate O-acetylesterase activity"/>
    <property type="evidence" value="ECO:0007669"/>
    <property type="project" value="InterPro"/>
</dbReference>
<accession>A0A821RZ96</accession>
<evidence type="ECO:0000313" key="1">
    <source>
        <dbReference type="EMBL" id="CAF4848598.1"/>
    </source>
</evidence>
<feature type="non-terminal residue" evidence="1">
    <location>
        <position position="1"/>
    </location>
</feature>
<dbReference type="EMBL" id="CAJOBP010060224">
    <property type="protein sequence ID" value="CAF4848598.1"/>
    <property type="molecule type" value="Genomic_DNA"/>
</dbReference>
<dbReference type="AlphaFoldDB" id="A0A821RZ96"/>
<dbReference type="PANTHER" id="PTHR22901:SF0">
    <property type="entry name" value="SIALATE O-ACETYLESTERASE"/>
    <property type="match status" value="1"/>
</dbReference>
<sequence>TTVGLFPVIRWHQTFDIGYVPNNVVPKVFMAVSLDLRDDPNGIHPRTKHDVGYRLSRSGLAIAYNQS</sequence>
<proteinExistence type="predicted"/>
<dbReference type="Proteomes" id="UP000663873">
    <property type="component" value="Unassembled WGS sequence"/>
</dbReference>
<evidence type="ECO:0000313" key="2">
    <source>
        <dbReference type="Proteomes" id="UP000663873"/>
    </source>
</evidence>
<dbReference type="GO" id="GO:0005975">
    <property type="term" value="P:carbohydrate metabolic process"/>
    <property type="evidence" value="ECO:0007669"/>
    <property type="project" value="TreeGrafter"/>
</dbReference>
<gene>
    <name evidence="1" type="ORF">UJA718_LOCUS43371</name>
</gene>
<dbReference type="InterPro" id="IPR039329">
    <property type="entry name" value="SIAE"/>
</dbReference>
<comment type="caution">
    <text evidence="1">The sequence shown here is derived from an EMBL/GenBank/DDBJ whole genome shotgun (WGS) entry which is preliminary data.</text>
</comment>
<name>A0A821RZ96_9BILA</name>
<organism evidence="1 2">
    <name type="scientific">Rotaria socialis</name>
    <dbReference type="NCBI Taxonomy" id="392032"/>
    <lineage>
        <taxon>Eukaryota</taxon>
        <taxon>Metazoa</taxon>
        <taxon>Spiralia</taxon>
        <taxon>Gnathifera</taxon>
        <taxon>Rotifera</taxon>
        <taxon>Eurotatoria</taxon>
        <taxon>Bdelloidea</taxon>
        <taxon>Philodinida</taxon>
        <taxon>Philodinidae</taxon>
        <taxon>Rotaria</taxon>
    </lineage>
</organism>
<dbReference type="PANTHER" id="PTHR22901">
    <property type="entry name" value="SIALATE O-ACETYLESTERASE"/>
    <property type="match status" value="1"/>
</dbReference>
<protein>
    <submittedName>
        <fullName evidence="1">Uncharacterized protein</fullName>
    </submittedName>
</protein>
<keyword evidence="2" id="KW-1185">Reference proteome</keyword>
<reference evidence="1" key="1">
    <citation type="submission" date="2021-02" db="EMBL/GenBank/DDBJ databases">
        <authorList>
            <person name="Nowell W R."/>
        </authorList>
    </citation>
    <scope>NUCLEOTIDE SEQUENCE</scope>
</reference>